<dbReference type="SUPFAM" id="SSF52317">
    <property type="entry name" value="Class I glutamine amidotransferase-like"/>
    <property type="match status" value="1"/>
</dbReference>
<dbReference type="InterPro" id="IPR029062">
    <property type="entry name" value="Class_I_gatase-like"/>
</dbReference>
<dbReference type="Gene3D" id="3.40.50.880">
    <property type="match status" value="1"/>
</dbReference>
<dbReference type="GO" id="GO:0033969">
    <property type="term" value="F:gamma-glutamyl-gamma-aminobutyrate hydrolase activity"/>
    <property type="evidence" value="ECO:0007669"/>
    <property type="project" value="TreeGrafter"/>
</dbReference>
<dbReference type="PROSITE" id="PS51273">
    <property type="entry name" value="GATASE_TYPE_1"/>
    <property type="match status" value="1"/>
</dbReference>
<accession>A0A511UX17</accession>
<dbReference type="InterPro" id="IPR044668">
    <property type="entry name" value="PuuD-like"/>
</dbReference>
<dbReference type="GO" id="GO:0006598">
    <property type="term" value="P:polyamine catabolic process"/>
    <property type="evidence" value="ECO:0007669"/>
    <property type="project" value="TreeGrafter"/>
</dbReference>
<comment type="caution">
    <text evidence="1">The sequence shown here is derived from an EMBL/GenBank/DDBJ whole genome shotgun (WGS) entry which is preliminary data.</text>
</comment>
<dbReference type="RefSeq" id="WP_146934745.1">
    <property type="nucleotide sequence ID" value="NZ_BJXW01000004.1"/>
</dbReference>
<dbReference type="PANTHER" id="PTHR43235:SF1">
    <property type="entry name" value="GLUTAMINE AMIDOTRANSFERASE PB2B2.05-RELATED"/>
    <property type="match status" value="1"/>
</dbReference>
<gene>
    <name evidence="1" type="ORF">CQU01_02410</name>
</gene>
<dbReference type="CDD" id="cd01745">
    <property type="entry name" value="GATase1_2"/>
    <property type="match status" value="1"/>
</dbReference>
<dbReference type="OrthoDB" id="9813383at2"/>
<dbReference type="AlphaFoldDB" id="A0A511UX17"/>
<dbReference type="InterPro" id="IPR011697">
    <property type="entry name" value="Peptidase_C26"/>
</dbReference>
<dbReference type="Pfam" id="PF07722">
    <property type="entry name" value="Peptidase_C26"/>
    <property type="match status" value="1"/>
</dbReference>
<reference evidence="1 2" key="1">
    <citation type="submission" date="2019-07" db="EMBL/GenBank/DDBJ databases">
        <title>Whole genome shotgun sequence of Cerasibacillus quisquiliarum NBRC 102429.</title>
        <authorList>
            <person name="Hosoyama A."/>
            <person name="Uohara A."/>
            <person name="Ohji S."/>
            <person name="Ichikawa N."/>
        </authorList>
    </citation>
    <scope>NUCLEOTIDE SEQUENCE [LARGE SCALE GENOMIC DNA]</scope>
    <source>
        <strain evidence="1 2">NBRC 102429</strain>
    </source>
</reference>
<name>A0A511UX17_9BACI</name>
<keyword evidence="2" id="KW-1185">Reference proteome</keyword>
<protein>
    <submittedName>
        <fullName evidence="1">Anthranilate synthase component II</fullName>
    </submittedName>
</protein>
<proteinExistence type="predicted"/>
<dbReference type="Proteomes" id="UP000321491">
    <property type="component" value="Unassembled WGS sequence"/>
</dbReference>
<dbReference type="EMBL" id="BJXW01000004">
    <property type="protein sequence ID" value="GEN30003.1"/>
    <property type="molecule type" value="Genomic_DNA"/>
</dbReference>
<evidence type="ECO:0000313" key="1">
    <source>
        <dbReference type="EMBL" id="GEN30003.1"/>
    </source>
</evidence>
<sequence>MKPIIGITPSMEVDETYYKVANANIKAILKAGGIPVVLPYFEEMSDVTQIVGEIDGLLATGGYDVDPTYFGEEPHPNLGTVIPKRDHFEKLIIEEMLKLDKPILGVCRGSQILNVTVGGDMYQDIYAQCQDRDLLQHNQKAPLSHGAHYVDVTEGSLLHQITGLETLRVNTRHHQANRVVRSPLKVSGTARDGIVEAIESKEHHFVLGLQWHPENMIAVDDEASWNIFKAFINACQKRH</sequence>
<evidence type="ECO:0000313" key="2">
    <source>
        <dbReference type="Proteomes" id="UP000321491"/>
    </source>
</evidence>
<organism evidence="1 2">
    <name type="scientific">Cerasibacillus quisquiliarum</name>
    <dbReference type="NCBI Taxonomy" id="227865"/>
    <lineage>
        <taxon>Bacteria</taxon>
        <taxon>Bacillati</taxon>
        <taxon>Bacillota</taxon>
        <taxon>Bacilli</taxon>
        <taxon>Bacillales</taxon>
        <taxon>Bacillaceae</taxon>
        <taxon>Cerasibacillus</taxon>
    </lineage>
</organism>
<dbReference type="GO" id="GO:0005829">
    <property type="term" value="C:cytosol"/>
    <property type="evidence" value="ECO:0007669"/>
    <property type="project" value="TreeGrafter"/>
</dbReference>
<dbReference type="PANTHER" id="PTHR43235">
    <property type="entry name" value="GLUTAMINE AMIDOTRANSFERASE PB2B2.05-RELATED"/>
    <property type="match status" value="1"/>
</dbReference>